<evidence type="ECO:0000256" key="11">
    <source>
        <dbReference type="SAM" id="MobiDB-lite"/>
    </source>
</evidence>
<comment type="pathway">
    <text evidence="9">Protein modification; lipoprotein biosynthesis (signal peptide cleavage).</text>
</comment>
<feature type="transmembrane region" description="Helical" evidence="9">
    <location>
        <begin position="133"/>
        <end position="158"/>
    </location>
</feature>
<reference evidence="12" key="2">
    <citation type="journal article" date="2021" name="PeerJ">
        <title>Extensive microbial diversity within the chicken gut microbiome revealed by metagenomics and culture.</title>
        <authorList>
            <person name="Gilroy R."/>
            <person name="Ravi A."/>
            <person name="Getino M."/>
            <person name="Pursley I."/>
            <person name="Horton D.L."/>
            <person name="Alikhan N.F."/>
            <person name="Baker D."/>
            <person name="Gharbi K."/>
            <person name="Hall N."/>
            <person name="Watson M."/>
            <person name="Adriaenssens E.M."/>
            <person name="Foster-Nyarko E."/>
            <person name="Jarju S."/>
            <person name="Secka A."/>
            <person name="Antonio M."/>
            <person name="Oren A."/>
            <person name="Chaudhuri R.R."/>
            <person name="La Ragione R."/>
            <person name="Hildebrand F."/>
            <person name="Pallen M.J."/>
        </authorList>
    </citation>
    <scope>NUCLEOTIDE SEQUENCE</scope>
    <source>
        <strain evidence="12">CHK184-25365</strain>
    </source>
</reference>
<evidence type="ECO:0000256" key="3">
    <source>
        <dbReference type="ARBA" id="ARBA00022670"/>
    </source>
</evidence>
<dbReference type="PANTHER" id="PTHR33695:SF1">
    <property type="entry name" value="LIPOPROTEIN SIGNAL PEPTIDASE"/>
    <property type="match status" value="1"/>
</dbReference>
<feature type="active site" evidence="9">
    <location>
        <position position="123"/>
    </location>
</feature>
<evidence type="ECO:0000313" key="12">
    <source>
        <dbReference type="EMBL" id="HIR40702.1"/>
    </source>
</evidence>
<dbReference type="PANTHER" id="PTHR33695">
    <property type="entry name" value="LIPOPROTEIN SIGNAL PEPTIDASE"/>
    <property type="match status" value="1"/>
</dbReference>
<dbReference type="PRINTS" id="PR00781">
    <property type="entry name" value="LIPOSIGPTASE"/>
</dbReference>
<evidence type="ECO:0000313" key="13">
    <source>
        <dbReference type="Proteomes" id="UP000886749"/>
    </source>
</evidence>
<dbReference type="AlphaFoldDB" id="A0A9D1AHT5"/>
<feature type="transmembrane region" description="Helical" evidence="9">
    <location>
        <begin position="71"/>
        <end position="88"/>
    </location>
</feature>
<dbReference type="InterPro" id="IPR001872">
    <property type="entry name" value="Peptidase_A8"/>
</dbReference>
<keyword evidence="3 9" id="KW-0645">Protease</keyword>
<reference evidence="12" key="1">
    <citation type="submission" date="2020-10" db="EMBL/GenBank/DDBJ databases">
        <authorList>
            <person name="Gilroy R."/>
        </authorList>
    </citation>
    <scope>NUCLEOTIDE SEQUENCE</scope>
    <source>
        <strain evidence="12">CHK184-25365</strain>
    </source>
</reference>
<evidence type="ECO:0000256" key="1">
    <source>
        <dbReference type="ARBA" id="ARBA00006139"/>
    </source>
</evidence>
<dbReference type="Proteomes" id="UP000886749">
    <property type="component" value="Unassembled WGS sequence"/>
</dbReference>
<comment type="catalytic activity">
    <reaction evidence="9">
        <text>Release of signal peptides from bacterial membrane prolipoproteins. Hydrolyzes -Xaa-Yaa-Zaa-|-(S,diacylglyceryl)Cys-, in which Xaa is hydrophobic (preferably Leu), and Yaa (Ala or Ser) and Zaa (Gly or Ala) have small, neutral side chains.</text>
        <dbReference type="EC" id="3.4.23.36"/>
    </reaction>
</comment>
<feature type="region of interest" description="Disordered" evidence="11">
    <location>
        <begin position="167"/>
        <end position="198"/>
    </location>
</feature>
<comment type="caution">
    <text evidence="12">The sequence shown here is derived from an EMBL/GenBank/DDBJ whole genome shotgun (WGS) entry which is preliminary data.</text>
</comment>
<dbReference type="Pfam" id="PF01252">
    <property type="entry name" value="Peptidase_A8"/>
    <property type="match status" value="1"/>
</dbReference>
<evidence type="ECO:0000256" key="2">
    <source>
        <dbReference type="ARBA" id="ARBA00022475"/>
    </source>
</evidence>
<dbReference type="HAMAP" id="MF_00161">
    <property type="entry name" value="LspA"/>
    <property type="match status" value="1"/>
</dbReference>
<evidence type="ECO:0000256" key="6">
    <source>
        <dbReference type="ARBA" id="ARBA00022801"/>
    </source>
</evidence>
<sequence>MKNLSLLTRKILALCGALVLAFLDQLIKYLVVIFISPMNLPQVEVIPGVLSLTYVDNPGIAWSMFMDHPELLTIATGVMMVALLVFLFTKFVRSGVLIVFLTLVLGGGLGNLADRVFRGSVVDYLHLEFVNFPIFNLADCLVVVGVILTLVWLLAYWFRDEKQNLPEHAASSETGPSQKEGSKEKELVEKHSQEDLDD</sequence>
<protein>
    <recommendedName>
        <fullName evidence="9">Lipoprotein signal peptidase</fullName>
        <ecNumber evidence="9">3.4.23.36</ecNumber>
    </recommendedName>
    <alternativeName>
        <fullName evidence="9">Prolipoprotein signal peptidase</fullName>
    </alternativeName>
    <alternativeName>
        <fullName evidence="9">Signal peptidase II</fullName>
        <shortName evidence="9">SPase II</shortName>
    </alternativeName>
</protein>
<evidence type="ECO:0000256" key="10">
    <source>
        <dbReference type="RuleBase" id="RU004181"/>
    </source>
</evidence>
<keyword evidence="2 9" id="KW-1003">Cell membrane</keyword>
<evidence type="ECO:0000256" key="8">
    <source>
        <dbReference type="ARBA" id="ARBA00023136"/>
    </source>
</evidence>
<organism evidence="12 13">
    <name type="scientific">Candidatus Egerieicola pullicola</name>
    <dbReference type="NCBI Taxonomy" id="2840775"/>
    <lineage>
        <taxon>Bacteria</taxon>
        <taxon>Bacillati</taxon>
        <taxon>Bacillota</taxon>
        <taxon>Clostridia</taxon>
        <taxon>Eubacteriales</taxon>
        <taxon>Oscillospiraceae</taxon>
        <taxon>Oscillospiraceae incertae sedis</taxon>
        <taxon>Candidatus Egerieicola</taxon>
    </lineage>
</organism>
<dbReference type="GO" id="GO:0004190">
    <property type="term" value="F:aspartic-type endopeptidase activity"/>
    <property type="evidence" value="ECO:0007669"/>
    <property type="project" value="UniProtKB-UniRule"/>
</dbReference>
<feature type="transmembrane region" description="Helical" evidence="9">
    <location>
        <begin position="95"/>
        <end position="113"/>
    </location>
</feature>
<evidence type="ECO:0000256" key="4">
    <source>
        <dbReference type="ARBA" id="ARBA00022692"/>
    </source>
</evidence>
<evidence type="ECO:0000256" key="5">
    <source>
        <dbReference type="ARBA" id="ARBA00022750"/>
    </source>
</evidence>
<dbReference type="NCBIfam" id="TIGR00077">
    <property type="entry name" value="lspA"/>
    <property type="match status" value="1"/>
</dbReference>
<keyword evidence="7 9" id="KW-1133">Transmembrane helix</keyword>
<dbReference type="GO" id="GO:0006508">
    <property type="term" value="P:proteolysis"/>
    <property type="evidence" value="ECO:0007669"/>
    <property type="project" value="UniProtKB-KW"/>
</dbReference>
<keyword evidence="5 9" id="KW-0064">Aspartyl protease</keyword>
<proteinExistence type="inferred from homology"/>
<feature type="transmembrane region" description="Helical" evidence="9">
    <location>
        <begin position="12"/>
        <end position="35"/>
    </location>
</feature>
<evidence type="ECO:0000256" key="9">
    <source>
        <dbReference type="HAMAP-Rule" id="MF_00161"/>
    </source>
</evidence>
<accession>A0A9D1AHT5</accession>
<comment type="subcellular location">
    <subcellularLocation>
        <location evidence="9">Cell membrane</location>
        <topology evidence="9">Multi-pass membrane protein</topology>
    </subcellularLocation>
</comment>
<feature type="compositionally biased region" description="Basic and acidic residues" evidence="11">
    <location>
        <begin position="180"/>
        <end position="198"/>
    </location>
</feature>
<dbReference type="EC" id="3.4.23.36" evidence="9"/>
<name>A0A9D1AHT5_9FIRM</name>
<keyword evidence="6 9" id="KW-0378">Hydrolase</keyword>
<feature type="active site" evidence="9">
    <location>
        <position position="139"/>
    </location>
</feature>
<comment type="function">
    <text evidence="9">This protein specifically catalyzes the removal of signal peptides from prolipoproteins.</text>
</comment>
<gene>
    <name evidence="9 12" type="primary">lspA</name>
    <name evidence="12" type="ORF">IAB36_02625</name>
</gene>
<dbReference type="GO" id="GO:0005886">
    <property type="term" value="C:plasma membrane"/>
    <property type="evidence" value="ECO:0007669"/>
    <property type="project" value="UniProtKB-SubCell"/>
</dbReference>
<keyword evidence="4 9" id="KW-0812">Transmembrane</keyword>
<dbReference type="EMBL" id="DVGY01000059">
    <property type="protein sequence ID" value="HIR40702.1"/>
    <property type="molecule type" value="Genomic_DNA"/>
</dbReference>
<keyword evidence="8 9" id="KW-0472">Membrane</keyword>
<evidence type="ECO:0000256" key="7">
    <source>
        <dbReference type="ARBA" id="ARBA00022989"/>
    </source>
</evidence>
<comment type="similarity">
    <text evidence="1 9 10">Belongs to the peptidase A8 family.</text>
</comment>